<keyword evidence="3" id="KW-1185">Reference proteome</keyword>
<dbReference type="EMBL" id="JANPWB010000013">
    <property type="protein sequence ID" value="KAJ1108270.1"/>
    <property type="molecule type" value="Genomic_DNA"/>
</dbReference>
<dbReference type="AlphaFoldDB" id="A0AAV7MWY7"/>
<reference evidence="2" key="1">
    <citation type="journal article" date="2022" name="bioRxiv">
        <title>Sequencing and chromosome-scale assembly of the giantPleurodeles waltlgenome.</title>
        <authorList>
            <person name="Brown T."/>
            <person name="Elewa A."/>
            <person name="Iarovenko S."/>
            <person name="Subramanian E."/>
            <person name="Araus A.J."/>
            <person name="Petzold A."/>
            <person name="Susuki M."/>
            <person name="Suzuki K.-i.T."/>
            <person name="Hayashi T."/>
            <person name="Toyoda A."/>
            <person name="Oliveira C."/>
            <person name="Osipova E."/>
            <person name="Leigh N.D."/>
            <person name="Simon A."/>
            <person name="Yun M.H."/>
        </authorList>
    </citation>
    <scope>NUCLEOTIDE SEQUENCE</scope>
    <source>
        <strain evidence="2">20211129_DDA</strain>
        <tissue evidence="2">Liver</tissue>
    </source>
</reference>
<feature type="region of interest" description="Disordered" evidence="1">
    <location>
        <begin position="68"/>
        <end position="87"/>
    </location>
</feature>
<proteinExistence type="predicted"/>
<protein>
    <submittedName>
        <fullName evidence="2">Uncharacterized protein</fullName>
    </submittedName>
</protein>
<sequence>MIENFKAQFPTEQQRRWKRKDSGPVYIKEQFLTCLRSTVSDRTAKKMEEKGLGASVHKGAVSDLPEKYISGKNISGDGKRKDKPTSI</sequence>
<gene>
    <name evidence="2" type="ORF">NDU88_005650</name>
</gene>
<evidence type="ECO:0000313" key="2">
    <source>
        <dbReference type="EMBL" id="KAJ1108270.1"/>
    </source>
</evidence>
<feature type="region of interest" description="Disordered" evidence="1">
    <location>
        <begin position="1"/>
        <end position="20"/>
    </location>
</feature>
<accession>A0AAV7MWY7</accession>
<dbReference type="Proteomes" id="UP001066276">
    <property type="component" value="Chromosome 9"/>
</dbReference>
<comment type="caution">
    <text evidence="2">The sequence shown here is derived from an EMBL/GenBank/DDBJ whole genome shotgun (WGS) entry which is preliminary data.</text>
</comment>
<organism evidence="2 3">
    <name type="scientific">Pleurodeles waltl</name>
    <name type="common">Iberian ribbed newt</name>
    <dbReference type="NCBI Taxonomy" id="8319"/>
    <lineage>
        <taxon>Eukaryota</taxon>
        <taxon>Metazoa</taxon>
        <taxon>Chordata</taxon>
        <taxon>Craniata</taxon>
        <taxon>Vertebrata</taxon>
        <taxon>Euteleostomi</taxon>
        <taxon>Amphibia</taxon>
        <taxon>Batrachia</taxon>
        <taxon>Caudata</taxon>
        <taxon>Salamandroidea</taxon>
        <taxon>Salamandridae</taxon>
        <taxon>Pleurodelinae</taxon>
        <taxon>Pleurodeles</taxon>
    </lineage>
</organism>
<feature type="compositionally biased region" description="Basic and acidic residues" evidence="1">
    <location>
        <begin position="77"/>
        <end position="87"/>
    </location>
</feature>
<name>A0AAV7MWY7_PLEWA</name>
<evidence type="ECO:0000313" key="3">
    <source>
        <dbReference type="Proteomes" id="UP001066276"/>
    </source>
</evidence>
<evidence type="ECO:0000256" key="1">
    <source>
        <dbReference type="SAM" id="MobiDB-lite"/>
    </source>
</evidence>